<evidence type="ECO:0000313" key="1">
    <source>
        <dbReference type="EMBL" id="SDP55484.1"/>
    </source>
</evidence>
<sequence>MKIIEQLKNRLIYPAAYSYVAYQSMRNGLRSIGKRDKVHFAEPYSGQKIMLMALYQKGELRADVITVLAAAKAQGIYVIGVNTLKVAEPDTCREYMDCYIERFNYGRDFGSYKSGFQYIYGNGLAEKCPRLLMINDSVFFSKKHVDKFIEDMFVDNIEVLGATENFEIEHHLGSFCIAMSRRILNHQKMKRYWKSYSCTDIRPKVIESGEMELSKLLKSIVRSPMHFRALYDMAHVSHTLKNSPELLENILALSRRSDLVHWQRFTFAGVFKLLKKTYLHNIAKITDVEVSIRAQDVDTLKIHYAKTLSEYKEFIRDALSDSANASARLNEIFNEKAISHFMDCFAEGSQIHQSNIFLHKIGLPIIKLDGLYRGPFNSNDVEKIASDLDFEQRELFLRTMYSRPYGGDVLVGWKLAAFMRGLI</sequence>
<dbReference type="GeneID" id="300931324"/>
<dbReference type="Proteomes" id="UP000199460">
    <property type="component" value="Unassembled WGS sequence"/>
</dbReference>
<proteinExistence type="predicted"/>
<protein>
    <submittedName>
        <fullName evidence="1">Rhamnan synthesis protein F</fullName>
    </submittedName>
</protein>
<organism evidence="1 2">
    <name type="scientific">Ectopseudomonas guguanensis</name>
    <dbReference type="NCBI Taxonomy" id="1198456"/>
    <lineage>
        <taxon>Bacteria</taxon>
        <taxon>Pseudomonadati</taxon>
        <taxon>Pseudomonadota</taxon>
        <taxon>Gammaproteobacteria</taxon>
        <taxon>Pseudomonadales</taxon>
        <taxon>Pseudomonadaceae</taxon>
        <taxon>Ectopseudomonas</taxon>
    </lineage>
</organism>
<gene>
    <name evidence="1" type="ORF">SAMN05216213_104224</name>
</gene>
<dbReference type="AlphaFoldDB" id="A0A1H0TN83"/>
<dbReference type="Pfam" id="PF05045">
    <property type="entry name" value="RgpF"/>
    <property type="match status" value="1"/>
</dbReference>
<evidence type="ECO:0000313" key="2">
    <source>
        <dbReference type="Proteomes" id="UP000199460"/>
    </source>
</evidence>
<dbReference type="InterPro" id="IPR007739">
    <property type="entry name" value="RgpF"/>
</dbReference>
<dbReference type="RefSeq" id="WP_090429623.1">
    <property type="nucleotide sequence ID" value="NZ_FNJJ01000004.1"/>
</dbReference>
<reference evidence="2" key="1">
    <citation type="submission" date="2016-10" db="EMBL/GenBank/DDBJ databases">
        <authorList>
            <person name="Varghese N."/>
            <person name="Submissions S."/>
        </authorList>
    </citation>
    <scope>NUCLEOTIDE SEQUENCE [LARGE SCALE GENOMIC DNA]</scope>
    <source>
        <strain evidence="2">JCM 18416</strain>
    </source>
</reference>
<dbReference type="OrthoDB" id="8849801at2"/>
<name>A0A1H0TN83_9GAMM</name>
<accession>A0A1H0TN83</accession>
<dbReference type="EMBL" id="FNJJ01000004">
    <property type="protein sequence ID" value="SDP55484.1"/>
    <property type="molecule type" value="Genomic_DNA"/>
</dbReference>
<keyword evidence="2" id="KW-1185">Reference proteome</keyword>